<reference evidence="1" key="1">
    <citation type="submission" date="2022-03" db="EMBL/GenBank/DDBJ databases">
        <authorList>
            <person name="Tunstrom K."/>
        </authorList>
    </citation>
    <scope>NUCLEOTIDE SEQUENCE</scope>
</reference>
<sequence>MLIFGDFNYDLLKPNTAARHYQLTLKENAIQILNKIDPDYCTRETNTTRTILDHVCSSLQQNEFHLVLIESAMADHKQIFLEVKKCQQFSVRQIQYNAIDYTKLYTSFQLISEDNDDHTYASLERKILTCLSNSKIKKIKFLNPPKQDWINRDVIDAINKRNKLWQLKNRPDLTNINIDEDLDKQKKLVTEIIQNSKTNYYLKTFNTCINKPAKMWNLINSLSINKIKNVLPPIRLQIDSKVIVDETEVCEQFNLYFSTIGLNLANEILSLYPIDNMPPLVTNKDEITTFEPVSIDEVDKII</sequence>
<name>A0AAU9VF25_EUPED</name>
<evidence type="ECO:0000313" key="2">
    <source>
        <dbReference type="Proteomes" id="UP001153954"/>
    </source>
</evidence>
<organism evidence="1 2">
    <name type="scientific">Euphydryas editha</name>
    <name type="common">Edith's checkerspot</name>
    <dbReference type="NCBI Taxonomy" id="104508"/>
    <lineage>
        <taxon>Eukaryota</taxon>
        <taxon>Metazoa</taxon>
        <taxon>Ecdysozoa</taxon>
        <taxon>Arthropoda</taxon>
        <taxon>Hexapoda</taxon>
        <taxon>Insecta</taxon>
        <taxon>Pterygota</taxon>
        <taxon>Neoptera</taxon>
        <taxon>Endopterygota</taxon>
        <taxon>Lepidoptera</taxon>
        <taxon>Glossata</taxon>
        <taxon>Ditrysia</taxon>
        <taxon>Papilionoidea</taxon>
        <taxon>Nymphalidae</taxon>
        <taxon>Nymphalinae</taxon>
        <taxon>Euphydryas</taxon>
    </lineage>
</organism>
<comment type="caution">
    <text evidence="1">The sequence shown here is derived from an EMBL/GenBank/DDBJ whole genome shotgun (WGS) entry which is preliminary data.</text>
</comment>
<dbReference type="Proteomes" id="UP001153954">
    <property type="component" value="Unassembled WGS sequence"/>
</dbReference>
<proteinExistence type="predicted"/>
<gene>
    <name evidence="1" type="ORF">EEDITHA_LOCUS22887</name>
</gene>
<accession>A0AAU9VF25</accession>
<dbReference type="EMBL" id="CAKOGL010000051">
    <property type="protein sequence ID" value="CAH2108999.1"/>
    <property type="molecule type" value="Genomic_DNA"/>
</dbReference>
<keyword evidence="2" id="KW-1185">Reference proteome</keyword>
<evidence type="ECO:0000313" key="1">
    <source>
        <dbReference type="EMBL" id="CAH2108999.1"/>
    </source>
</evidence>
<evidence type="ECO:0008006" key="3">
    <source>
        <dbReference type="Google" id="ProtNLM"/>
    </source>
</evidence>
<protein>
    <recommendedName>
        <fullName evidence="3">Endonuclease/exonuclease/phosphatase domain-containing protein</fullName>
    </recommendedName>
</protein>
<dbReference type="AlphaFoldDB" id="A0AAU9VF25"/>